<dbReference type="EMBL" id="CP002278">
    <property type="protein sequence ID" value="ADP76824.1"/>
    <property type="molecule type" value="Genomic_DNA"/>
</dbReference>
<reference evidence="13 14" key="1">
    <citation type="journal article" date="2010" name="Stand. Genomic Sci.">
        <title>Complete genome sequence of Methanothermus fervidus type strain (V24S).</title>
        <authorList>
            <person name="Anderson I."/>
            <person name="Djao O.D."/>
            <person name="Misra M."/>
            <person name="Chertkov O."/>
            <person name="Nolan M."/>
            <person name="Lucas S."/>
            <person name="Lapidus A."/>
            <person name="Del Rio T.G."/>
            <person name="Tice H."/>
            <person name="Cheng J.F."/>
            <person name="Tapia R."/>
            <person name="Han C."/>
            <person name="Goodwin L."/>
            <person name="Pitluck S."/>
            <person name="Liolios K."/>
            <person name="Ivanova N."/>
            <person name="Mavromatis K."/>
            <person name="Mikhailova N."/>
            <person name="Pati A."/>
            <person name="Brambilla E."/>
            <person name="Chen A."/>
            <person name="Palaniappan K."/>
            <person name="Land M."/>
            <person name="Hauser L."/>
            <person name="Chang Y.J."/>
            <person name="Jeffries C.D."/>
            <person name="Sikorski J."/>
            <person name="Spring S."/>
            <person name="Rohde M."/>
            <person name="Eichinger K."/>
            <person name="Huber H."/>
            <person name="Wirth R."/>
            <person name="Goker M."/>
            <person name="Detter J.C."/>
            <person name="Woyke T."/>
            <person name="Bristow J."/>
            <person name="Eisen J.A."/>
            <person name="Markowitz V."/>
            <person name="Hugenholtz P."/>
            <person name="Klenk H.P."/>
            <person name="Kyrpides N.C."/>
        </authorList>
    </citation>
    <scope>NUCLEOTIDE SEQUENCE [LARGE SCALE GENOMIC DNA]</scope>
    <source>
        <strain evidence="14">ATCC 43054 / DSM 2088 / JCM 10308 / V24 S</strain>
    </source>
</reference>
<evidence type="ECO:0000313" key="14">
    <source>
        <dbReference type="Proteomes" id="UP000002315"/>
    </source>
</evidence>
<dbReference type="Proteomes" id="UP000002315">
    <property type="component" value="Chromosome"/>
</dbReference>
<keyword evidence="6 12" id="KW-0812">Transmembrane</keyword>
<evidence type="ECO:0000256" key="2">
    <source>
        <dbReference type="ARBA" id="ARBA00010621"/>
    </source>
</evidence>
<dbReference type="KEGG" id="mfv:Mfer_0020"/>
<comment type="function">
    <text evidence="12">Catalyzes the dephosphorylation of undecaprenyl diphosphate (UPP).</text>
</comment>
<dbReference type="AlphaFoldDB" id="E3GWL0"/>
<dbReference type="STRING" id="523846.Mfer_0020"/>
<accession>E3GWL0</accession>
<evidence type="ECO:0000313" key="13">
    <source>
        <dbReference type="EMBL" id="ADP76824.1"/>
    </source>
</evidence>
<evidence type="ECO:0000256" key="11">
    <source>
        <dbReference type="ARBA" id="ARBA00047594"/>
    </source>
</evidence>
<feature type="transmembrane region" description="Helical" evidence="12">
    <location>
        <begin position="199"/>
        <end position="216"/>
    </location>
</feature>
<dbReference type="HOGENOM" id="CLU_060296_1_0_2"/>
<keyword evidence="14" id="KW-1185">Reference proteome</keyword>
<dbReference type="InterPro" id="IPR003824">
    <property type="entry name" value="UppP"/>
</dbReference>
<evidence type="ECO:0000256" key="9">
    <source>
        <dbReference type="ARBA" id="ARBA00023136"/>
    </source>
</evidence>
<dbReference type="GO" id="GO:0050380">
    <property type="term" value="F:undecaprenyl-diphosphatase activity"/>
    <property type="evidence" value="ECO:0007669"/>
    <property type="project" value="UniProtKB-UniRule"/>
</dbReference>
<dbReference type="PANTHER" id="PTHR30622">
    <property type="entry name" value="UNDECAPRENYL-DIPHOSPHATASE"/>
    <property type="match status" value="1"/>
</dbReference>
<keyword evidence="9 12" id="KW-0472">Membrane</keyword>
<feature type="transmembrane region" description="Helical" evidence="12">
    <location>
        <begin position="259"/>
        <end position="279"/>
    </location>
</feature>
<protein>
    <recommendedName>
        <fullName evidence="4 12">Undecaprenyl-diphosphatase</fullName>
        <ecNumber evidence="3 12">3.6.1.27</ecNumber>
    </recommendedName>
    <alternativeName>
        <fullName evidence="10 12">Undecaprenyl pyrophosphate phosphatase</fullName>
    </alternativeName>
</protein>
<dbReference type="Pfam" id="PF02673">
    <property type="entry name" value="BacA"/>
    <property type="match status" value="1"/>
</dbReference>
<evidence type="ECO:0000256" key="1">
    <source>
        <dbReference type="ARBA" id="ARBA00004651"/>
    </source>
</evidence>
<sequence length="281" mass="31097">MNVFDGILLGIVQGLTEFFPVSSKTHVILVSYFLGIQMTLAFAVVVHIGSVIAEFFYFKNDIIRLTRAFIQSILDVFKGRFRKEFRENEEKKLAWLILIGVIPAGILGTTSKKFFEKLFSNPNLLTIGLLLIFTGLLLYIGEEVGKRIKNKKRSAKDMGIKDALLIGIAQACALTPGISRSGSTISVGLILGLKRELSARYSFLLSIPAILGALIVELKEITLGFWLMGGAYLGGLIATAIAVYVAVRTILKIAPKRSFTIFSYYCWIVGISILLYYLVIK</sequence>
<evidence type="ECO:0000256" key="10">
    <source>
        <dbReference type="ARBA" id="ARBA00032707"/>
    </source>
</evidence>
<evidence type="ECO:0000256" key="12">
    <source>
        <dbReference type="HAMAP-Rule" id="MF_01006"/>
    </source>
</evidence>
<comment type="catalytic activity">
    <reaction evidence="11 12">
        <text>di-trans,octa-cis-undecaprenyl diphosphate + H2O = di-trans,octa-cis-undecaprenyl phosphate + phosphate + H(+)</text>
        <dbReference type="Rhea" id="RHEA:28094"/>
        <dbReference type="ChEBI" id="CHEBI:15377"/>
        <dbReference type="ChEBI" id="CHEBI:15378"/>
        <dbReference type="ChEBI" id="CHEBI:43474"/>
        <dbReference type="ChEBI" id="CHEBI:58405"/>
        <dbReference type="ChEBI" id="CHEBI:60392"/>
        <dbReference type="EC" id="3.6.1.27"/>
    </reaction>
</comment>
<dbReference type="PANTHER" id="PTHR30622:SF2">
    <property type="entry name" value="UNDECAPRENYL-DIPHOSPHATASE"/>
    <property type="match status" value="1"/>
</dbReference>
<evidence type="ECO:0000256" key="4">
    <source>
        <dbReference type="ARBA" id="ARBA00021581"/>
    </source>
</evidence>
<evidence type="ECO:0000256" key="5">
    <source>
        <dbReference type="ARBA" id="ARBA00022475"/>
    </source>
</evidence>
<feature type="transmembrane region" description="Helical" evidence="12">
    <location>
        <begin position="29"/>
        <end position="57"/>
    </location>
</feature>
<keyword evidence="8 12" id="KW-1133">Transmembrane helix</keyword>
<keyword evidence="5 12" id="KW-1003">Cell membrane</keyword>
<comment type="subcellular location">
    <subcellularLocation>
        <location evidence="1 12">Cell membrane</location>
        <topology evidence="1 12">Multi-pass membrane protein</topology>
    </subcellularLocation>
</comment>
<evidence type="ECO:0000256" key="3">
    <source>
        <dbReference type="ARBA" id="ARBA00012374"/>
    </source>
</evidence>
<keyword evidence="7 12" id="KW-0378">Hydrolase</keyword>
<evidence type="ECO:0000256" key="7">
    <source>
        <dbReference type="ARBA" id="ARBA00022801"/>
    </source>
</evidence>
<feature type="transmembrane region" description="Helical" evidence="12">
    <location>
        <begin position="123"/>
        <end position="141"/>
    </location>
</feature>
<feature type="transmembrane region" description="Helical" evidence="12">
    <location>
        <begin position="93"/>
        <end position="111"/>
    </location>
</feature>
<proteinExistence type="inferred from homology"/>
<dbReference type="HAMAP" id="MF_01006">
    <property type="entry name" value="Undec_diphosphatase"/>
    <property type="match status" value="1"/>
</dbReference>
<organism evidence="13 14">
    <name type="scientific">Methanothermus fervidus (strain ATCC 43054 / DSM 2088 / JCM 10308 / V24 S)</name>
    <dbReference type="NCBI Taxonomy" id="523846"/>
    <lineage>
        <taxon>Archaea</taxon>
        <taxon>Methanobacteriati</taxon>
        <taxon>Methanobacteriota</taxon>
        <taxon>Methanomada group</taxon>
        <taxon>Methanobacteria</taxon>
        <taxon>Methanobacteriales</taxon>
        <taxon>Methanothermaceae</taxon>
        <taxon>Methanothermus</taxon>
    </lineage>
</organism>
<comment type="similarity">
    <text evidence="2 12">Belongs to the UppP family.</text>
</comment>
<evidence type="ECO:0000256" key="8">
    <source>
        <dbReference type="ARBA" id="ARBA00022989"/>
    </source>
</evidence>
<dbReference type="OrthoDB" id="65864at2157"/>
<evidence type="ECO:0000256" key="6">
    <source>
        <dbReference type="ARBA" id="ARBA00022692"/>
    </source>
</evidence>
<gene>
    <name evidence="12" type="primary">uppP</name>
    <name evidence="13" type="ordered locus">Mfer_0020</name>
</gene>
<feature type="transmembrane region" description="Helical" evidence="12">
    <location>
        <begin position="223"/>
        <end position="247"/>
    </location>
</feature>
<dbReference type="GO" id="GO:0005886">
    <property type="term" value="C:plasma membrane"/>
    <property type="evidence" value="ECO:0007669"/>
    <property type="project" value="UniProtKB-SubCell"/>
</dbReference>
<name>E3GWL0_METFV</name>
<dbReference type="EC" id="3.6.1.27" evidence="3 12"/>